<comment type="caution">
    <text evidence="8">The sequence shown here is derived from an EMBL/GenBank/DDBJ whole genome shotgun (WGS) entry which is preliminary data.</text>
</comment>
<dbReference type="InterPro" id="IPR011990">
    <property type="entry name" value="TPR-like_helical_dom_sf"/>
</dbReference>
<evidence type="ECO:0000256" key="5">
    <source>
        <dbReference type="ARBA" id="ARBA00023237"/>
    </source>
</evidence>
<dbReference type="InterPro" id="IPR012944">
    <property type="entry name" value="SusD_RagB_dom"/>
</dbReference>
<sequence>MNNAFLYKHLLIVLAAGTILGSCSKSFVTKTPSNNLPTPDALNSASALQSDLNGTYAEIRNVDQFGRDFLVIGDLMADNTFVEARNSGRYLYQYADAIPVTDQVTRDMWGESYTGILRCNNIIDANVSGTDAIKAQAYAIRALLYFKLVNIWATPYTSDSSAMGVPLVLHYNVTATPARSSVGAVYRQIVSDLTKAFATAPAYVNSVTLSKYAIEGLLARVYMYMGDYTDALTAAKDVINNGPFTLVSANSFLSFWANPGVHTDAVEVMFEIDCDPVNNNAFDDLGAIYINGYQDIYCSSQLAGLFDSTDVRLFLLIQGTTKSGALAYLVNKFPNAQNNDRDNLKVIRLAEVYLIAAESAARLGQTTAAQGYVNSVAQTRDGAFGGYTDSGPALIADIVQERRKELAFEGDRLFDMNRLGLPINRATNNGSVAQGNGLSIAYPNDYRISPLPQQELLANPNIAKQQNPGY</sequence>
<evidence type="ECO:0000259" key="6">
    <source>
        <dbReference type="Pfam" id="PF07980"/>
    </source>
</evidence>
<dbReference type="GO" id="GO:0009279">
    <property type="term" value="C:cell outer membrane"/>
    <property type="evidence" value="ECO:0007669"/>
    <property type="project" value="UniProtKB-SubCell"/>
</dbReference>
<keyword evidence="9" id="KW-1185">Reference proteome</keyword>
<dbReference type="Gene3D" id="1.25.40.390">
    <property type="match status" value="1"/>
</dbReference>
<evidence type="ECO:0000256" key="2">
    <source>
        <dbReference type="ARBA" id="ARBA00006275"/>
    </source>
</evidence>
<evidence type="ECO:0000256" key="1">
    <source>
        <dbReference type="ARBA" id="ARBA00004442"/>
    </source>
</evidence>
<dbReference type="Proteomes" id="UP000607559">
    <property type="component" value="Unassembled WGS sequence"/>
</dbReference>
<protein>
    <submittedName>
        <fullName evidence="8">Membrane protein</fullName>
    </submittedName>
</protein>
<evidence type="ECO:0000313" key="8">
    <source>
        <dbReference type="EMBL" id="GGB04464.1"/>
    </source>
</evidence>
<dbReference type="Gene3D" id="2.20.20.130">
    <property type="match status" value="1"/>
</dbReference>
<dbReference type="AlphaFoldDB" id="A0A8J2UEI9"/>
<name>A0A8J2UEI9_9BACT</name>
<gene>
    <name evidence="8" type="ORF">GCM10011511_29710</name>
</gene>
<evidence type="ECO:0000256" key="4">
    <source>
        <dbReference type="ARBA" id="ARBA00023136"/>
    </source>
</evidence>
<dbReference type="Pfam" id="PF07980">
    <property type="entry name" value="SusD_RagB"/>
    <property type="match status" value="1"/>
</dbReference>
<keyword evidence="4" id="KW-0472">Membrane</keyword>
<evidence type="ECO:0000259" key="7">
    <source>
        <dbReference type="Pfam" id="PF14322"/>
    </source>
</evidence>
<dbReference type="InterPro" id="IPR033985">
    <property type="entry name" value="SusD-like_N"/>
</dbReference>
<keyword evidence="5" id="KW-0998">Cell outer membrane</keyword>
<keyword evidence="3" id="KW-0732">Signal</keyword>
<dbReference type="Pfam" id="PF14322">
    <property type="entry name" value="SusD-like_3"/>
    <property type="match status" value="1"/>
</dbReference>
<dbReference type="Gene3D" id="1.25.40.900">
    <property type="match status" value="1"/>
</dbReference>
<proteinExistence type="inferred from homology"/>
<comment type="similarity">
    <text evidence="2">Belongs to the SusD family.</text>
</comment>
<dbReference type="RefSeq" id="WP_188932991.1">
    <property type="nucleotide sequence ID" value="NZ_BMJC01000003.1"/>
</dbReference>
<reference evidence="8" key="2">
    <citation type="submission" date="2020-09" db="EMBL/GenBank/DDBJ databases">
        <authorList>
            <person name="Sun Q."/>
            <person name="Zhou Y."/>
        </authorList>
    </citation>
    <scope>NUCLEOTIDE SEQUENCE</scope>
    <source>
        <strain evidence="8">CGMCC 1.15448</strain>
    </source>
</reference>
<evidence type="ECO:0000313" key="9">
    <source>
        <dbReference type="Proteomes" id="UP000607559"/>
    </source>
</evidence>
<comment type="subcellular location">
    <subcellularLocation>
        <location evidence="1">Cell outer membrane</location>
    </subcellularLocation>
</comment>
<accession>A0A8J2UEI9</accession>
<feature type="domain" description="SusD-like N-terminal" evidence="7">
    <location>
        <begin position="42"/>
        <end position="223"/>
    </location>
</feature>
<dbReference type="EMBL" id="BMJC01000003">
    <property type="protein sequence ID" value="GGB04464.1"/>
    <property type="molecule type" value="Genomic_DNA"/>
</dbReference>
<reference evidence="8" key="1">
    <citation type="journal article" date="2014" name="Int. J. Syst. Evol. Microbiol.">
        <title>Complete genome sequence of Corynebacterium casei LMG S-19264T (=DSM 44701T), isolated from a smear-ripened cheese.</title>
        <authorList>
            <consortium name="US DOE Joint Genome Institute (JGI-PGF)"/>
            <person name="Walter F."/>
            <person name="Albersmeier A."/>
            <person name="Kalinowski J."/>
            <person name="Ruckert C."/>
        </authorList>
    </citation>
    <scope>NUCLEOTIDE SEQUENCE</scope>
    <source>
        <strain evidence="8">CGMCC 1.15448</strain>
    </source>
</reference>
<feature type="domain" description="RagB/SusD" evidence="6">
    <location>
        <begin position="328"/>
        <end position="470"/>
    </location>
</feature>
<evidence type="ECO:0000256" key="3">
    <source>
        <dbReference type="ARBA" id="ARBA00022729"/>
    </source>
</evidence>
<organism evidence="8 9">
    <name type="scientific">Puia dinghuensis</name>
    <dbReference type="NCBI Taxonomy" id="1792502"/>
    <lineage>
        <taxon>Bacteria</taxon>
        <taxon>Pseudomonadati</taxon>
        <taxon>Bacteroidota</taxon>
        <taxon>Chitinophagia</taxon>
        <taxon>Chitinophagales</taxon>
        <taxon>Chitinophagaceae</taxon>
        <taxon>Puia</taxon>
    </lineage>
</organism>
<dbReference type="CDD" id="cd08977">
    <property type="entry name" value="SusD"/>
    <property type="match status" value="1"/>
</dbReference>
<dbReference type="SUPFAM" id="SSF48452">
    <property type="entry name" value="TPR-like"/>
    <property type="match status" value="1"/>
</dbReference>